<dbReference type="Proteomes" id="UP001153331">
    <property type="component" value="Unassembled WGS sequence"/>
</dbReference>
<protein>
    <submittedName>
        <fullName evidence="1">Uncharacterized protein</fullName>
    </submittedName>
</protein>
<comment type="caution">
    <text evidence="1">The sequence shown here is derived from an EMBL/GenBank/DDBJ whole genome shotgun (WGS) entry which is preliminary data.</text>
</comment>
<accession>A0ACC2I9S9</accession>
<dbReference type="EMBL" id="JAPHNI010000368">
    <property type="protein sequence ID" value="KAJ8111890.1"/>
    <property type="molecule type" value="Genomic_DNA"/>
</dbReference>
<keyword evidence="2" id="KW-1185">Reference proteome</keyword>
<evidence type="ECO:0000313" key="1">
    <source>
        <dbReference type="EMBL" id="KAJ8111890.1"/>
    </source>
</evidence>
<gene>
    <name evidence="1" type="ORF">OPT61_g5619</name>
</gene>
<proteinExistence type="predicted"/>
<name>A0ACC2I9S9_9PLEO</name>
<reference evidence="1" key="1">
    <citation type="submission" date="2022-11" db="EMBL/GenBank/DDBJ databases">
        <title>Genome Sequence of Boeremia exigua.</title>
        <authorList>
            <person name="Buettner E."/>
        </authorList>
    </citation>
    <scope>NUCLEOTIDE SEQUENCE</scope>
    <source>
        <strain evidence="1">CU02</strain>
    </source>
</reference>
<evidence type="ECO:0000313" key="2">
    <source>
        <dbReference type="Proteomes" id="UP001153331"/>
    </source>
</evidence>
<sequence>MVGSAAGGCSVSVGAAAARATVSEGSGPVTVGYVPVQYDWVVTIVGVGNTNTTDVSPYEITRVINARASRNEVELSPDVDIDVIERDAVVSLAVDSNVLLGVVDIMLLELFERGSPGGIRLALETPKLGSEVEVLTKELRLGNVEELLGTVLDAFNDVLLKNTDEGATGHTGTPPVTESGSELDVVGRTISGDDNVEDGAKSREVEVVPKPREVEDGAKLKVEVVFGKIADTLDSVMLLDEVLNARVVVIKDVSTPGETSVEPKDDDDNKFRELLEAVSLSGPGTVAAAVVGEKVIVELAIASDRVFDNVLVPDGSVEDDPEVRLRLSERVVVLALSVELDVGFDRVALLEPDRLVTVKVDLVMDVALEENSENEMLGDTDEDVGKV</sequence>
<organism evidence="1 2">
    <name type="scientific">Boeremia exigua</name>
    <dbReference type="NCBI Taxonomy" id="749465"/>
    <lineage>
        <taxon>Eukaryota</taxon>
        <taxon>Fungi</taxon>
        <taxon>Dikarya</taxon>
        <taxon>Ascomycota</taxon>
        <taxon>Pezizomycotina</taxon>
        <taxon>Dothideomycetes</taxon>
        <taxon>Pleosporomycetidae</taxon>
        <taxon>Pleosporales</taxon>
        <taxon>Pleosporineae</taxon>
        <taxon>Didymellaceae</taxon>
        <taxon>Boeremia</taxon>
    </lineage>
</organism>